<evidence type="ECO:0000313" key="5">
    <source>
        <dbReference type="EMBL" id="KKM80267.1"/>
    </source>
</evidence>
<comment type="caution">
    <text evidence="5">The sequence shown here is derived from an EMBL/GenBank/DDBJ whole genome shotgun (WGS) entry which is preliminary data.</text>
</comment>
<dbReference type="SUPFAM" id="SSF53335">
    <property type="entry name" value="S-adenosyl-L-methionine-dependent methyltransferases"/>
    <property type="match status" value="1"/>
</dbReference>
<evidence type="ECO:0000259" key="4">
    <source>
        <dbReference type="Pfam" id="PF01555"/>
    </source>
</evidence>
<keyword evidence="2" id="KW-0808">Transferase</keyword>
<dbReference type="GO" id="GO:0008170">
    <property type="term" value="F:N-methyltransferase activity"/>
    <property type="evidence" value="ECO:0007669"/>
    <property type="project" value="InterPro"/>
</dbReference>
<evidence type="ECO:0000256" key="3">
    <source>
        <dbReference type="SAM" id="MobiDB-lite"/>
    </source>
</evidence>
<organism evidence="5">
    <name type="scientific">marine sediment metagenome</name>
    <dbReference type="NCBI Taxonomy" id="412755"/>
    <lineage>
        <taxon>unclassified sequences</taxon>
        <taxon>metagenomes</taxon>
        <taxon>ecological metagenomes</taxon>
    </lineage>
</organism>
<name>A0A0F9NFX1_9ZZZZ</name>
<reference evidence="5" key="1">
    <citation type="journal article" date="2015" name="Nature">
        <title>Complex archaea that bridge the gap between prokaryotes and eukaryotes.</title>
        <authorList>
            <person name="Spang A."/>
            <person name="Saw J.H."/>
            <person name="Jorgensen S.L."/>
            <person name="Zaremba-Niedzwiedzka K."/>
            <person name="Martijn J."/>
            <person name="Lind A.E."/>
            <person name="van Eijk R."/>
            <person name="Schleper C."/>
            <person name="Guy L."/>
            <person name="Ettema T.J."/>
        </authorList>
    </citation>
    <scope>NUCLEOTIDE SEQUENCE</scope>
</reference>
<gene>
    <name evidence="5" type="ORF">LCGC14_1341720</name>
</gene>
<sequence length="379" mass="39970">THHRLMCALEDAGFEIRDTLMWLYGSGFPKSLDVSQAIDKAAGAERDVTGSYTARGFSETSPTEDGRNMWAAGEVVDKAGTRTAPATDAARQWEGWGTALKPAWEPIVLARKPLSGTVAANVQAHGTGALNVDGCRLPTDDNLDGGTYSGGGNPTGLPGDTRDFKGAGMFAEGGGRLPGQYVPPAGRWPANVVLDEEAAAMLDAQSGERKAGGKVQGTEPSHTGDNGIYGTWERVENSPYGDSGGASRFFYCAKASREEREAGVGGDEKPGSFQADGTKRSARNNHPTVKPVALMRWLVRLVTPPGGLVLDLFIGSGTTAVAAVHEGFQCIGIDNNMEYLTTARARVDRAIREIEHGGKAQADAVEAGQMGLMEQSPPH</sequence>
<feature type="region of interest" description="Disordered" evidence="3">
    <location>
        <begin position="207"/>
        <end position="230"/>
    </location>
</feature>
<feature type="non-terminal residue" evidence="5">
    <location>
        <position position="1"/>
    </location>
</feature>
<protein>
    <recommendedName>
        <fullName evidence="4">DNA methylase N-4/N-6 domain-containing protein</fullName>
    </recommendedName>
</protein>
<feature type="compositionally biased region" description="Basic and acidic residues" evidence="3">
    <location>
        <begin position="260"/>
        <end position="270"/>
    </location>
</feature>
<dbReference type="GO" id="GO:0003677">
    <property type="term" value="F:DNA binding"/>
    <property type="evidence" value="ECO:0007669"/>
    <property type="project" value="InterPro"/>
</dbReference>
<dbReference type="InterPro" id="IPR002941">
    <property type="entry name" value="DNA_methylase_N4/N6"/>
</dbReference>
<feature type="region of interest" description="Disordered" evidence="3">
    <location>
        <begin position="260"/>
        <end position="287"/>
    </location>
</feature>
<evidence type="ECO:0000256" key="2">
    <source>
        <dbReference type="ARBA" id="ARBA00022679"/>
    </source>
</evidence>
<dbReference type="EMBL" id="LAZR01008210">
    <property type="protein sequence ID" value="KKM80267.1"/>
    <property type="molecule type" value="Genomic_DNA"/>
</dbReference>
<dbReference type="GO" id="GO:0032259">
    <property type="term" value="P:methylation"/>
    <property type="evidence" value="ECO:0007669"/>
    <property type="project" value="UniProtKB-KW"/>
</dbReference>
<proteinExistence type="predicted"/>
<evidence type="ECO:0000256" key="1">
    <source>
        <dbReference type="ARBA" id="ARBA00022603"/>
    </source>
</evidence>
<keyword evidence="1" id="KW-0489">Methyltransferase</keyword>
<dbReference type="PRINTS" id="PR00508">
    <property type="entry name" value="S21N4MTFRASE"/>
</dbReference>
<dbReference type="Pfam" id="PF01555">
    <property type="entry name" value="N6_N4_Mtase"/>
    <property type="match status" value="1"/>
</dbReference>
<accession>A0A0F9NFX1</accession>
<dbReference type="InterPro" id="IPR001091">
    <property type="entry name" value="RM_Methyltransferase"/>
</dbReference>
<dbReference type="AlphaFoldDB" id="A0A0F9NFX1"/>
<feature type="domain" description="DNA methylase N-4/N-6" evidence="4">
    <location>
        <begin position="279"/>
        <end position="343"/>
    </location>
</feature>
<dbReference type="InterPro" id="IPR029063">
    <property type="entry name" value="SAM-dependent_MTases_sf"/>
</dbReference>
<dbReference type="Gene3D" id="3.40.50.150">
    <property type="entry name" value="Vaccinia Virus protein VP39"/>
    <property type="match status" value="1"/>
</dbReference>